<dbReference type="AlphaFoldDB" id="A0AAV9I514"/>
<feature type="transmembrane region" description="Helical" evidence="5">
    <location>
        <begin position="85"/>
        <end position="105"/>
    </location>
</feature>
<protein>
    <recommendedName>
        <fullName evidence="6">EamA domain-containing protein</fullName>
    </recommendedName>
</protein>
<reference evidence="7 8" key="1">
    <citation type="submission" date="2022-07" db="EMBL/GenBank/DDBJ databases">
        <title>Genome-wide signatures of adaptation to extreme environments.</title>
        <authorList>
            <person name="Cho C.H."/>
            <person name="Yoon H.S."/>
        </authorList>
    </citation>
    <scope>NUCLEOTIDE SEQUENCE [LARGE SCALE GENOMIC DNA]</scope>
    <source>
        <strain evidence="7 8">108.79 E11</strain>
    </source>
</reference>
<sequence>MSLSRGAIGIVLLLVVALLWVSSSFLIQYIFGEVHYDKPLFLTYISTSFFSIYLLPTACNRICFRRNSFVSPSADDNFSNEQVTKVYALNILQFGVLWLVANYLFNLALDRTSVASNSILSTLSNVFTLFLAAYLRIEKLSLLKFVYVLLNFVGVVSVTWSDSSSRGSRTLVGDTFSILSALFYSFYVLFLQAKLMKSSPLDISEVFGWMGLLMMIILLPVVFLWSLLDFEKFAVPSMKSFLFLIMNALIGTVLSDYLWALAVVYTSPVLATMALSLTIPLSTLLDTLRGKTHFSSLYFFGACCVFSGFIGLAWENRKEELSRENVNSMS</sequence>
<evidence type="ECO:0000313" key="8">
    <source>
        <dbReference type="Proteomes" id="UP001300502"/>
    </source>
</evidence>
<feature type="transmembrane region" description="Helical" evidence="5">
    <location>
        <begin position="176"/>
        <end position="195"/>
    </location>
</feature>
<organism evidence="7 8">
    <name type="scientific">Galdieria yellowstonensis</name>
    <dbReference type="NCBI Taxonomy" id="3028027"/>
    <lineage>
        <taxon>Eukaryota</taxon>
        <taxon>Rhodophyta</taxon>
        <taxon>Bangiophyceae</taxon>
        <taxon>Galdieriales</taxon>
        <taxon>Galdieriaceae</taxon>
        <taxon>Galdieria</taxon>
    </lineage>
</organism>
<evidence type="ECO:0000256" key="5">
    <source>
        <dbReference type="SAM" id="Phobius"/>
    </source>
</evidence>
<dbReference type="SUPFAM" id="SSF103481">
    <property type="entry name" value="Multidrug resistance efflux transporter EmrE"/>
    <property type="match status" value="2"/>
</dbReference>
<dbReference type="InterPro" id="IPR037185">
    <property type="entry name" value="EmrE-like"/>
</dbReference>
<evidence type="ECO:0000256" key="3">
    <source>
        <dbReference type="ARBA" id="ARBA00022989"/>
    </source>
</evidence>
<feature type="transmembrane region" description="Helical" evidence="5">
    <location>
        <begin position="207"/>
        <end position="227"/>
    </location>
</feature>
<proteinExistence type="predicted"/>
<gene>
    <name evidence="7" type="ORF">GAYE_PCTG33G0857</name>
</gene>
<evidence type="ECO:0000259" key="6">
    <source>
        <dbReference type="Pfam" id="PF00892"/>
    </source>
</evidence>
<dbReference type="GO" id="GO:0016020">
    <property type="term" value="C:membrane"/>
    <property type="evidence" value="ECO:0007669"/>
    <property type="project" value="UniProtKB-SubCell"/>
</dbReference>
<accession>A0AAV9I514</accession>
<dbReference type="Pfam" id="PF00892">
    <property type="entry name" value="EamA"/>
    <property type="match status" value="2"/>
</dbReference>
<dbReference type="InterPro" id="IPR000620">
    <property type="entry name" value="EamA_dom"/>
</dbReference>
<feature type="transmembrane region" description="Helical" evidence="5">
    <location>
        <begin position="257"/>
        <end position="277"/>
    </location>
</feature>
<evidence type="ECO:0000256" key="2">
    <source>
        <dbReference type="ARBA" id="ARBA00022692"/>
    </source>
</evidence>
<dbReference type="PANTHER" id="PTHR23051">
    <property type="entry name" value="SOLUTE CARRIER FAMILY 35, MEMBER F5"/>
    <property type="match status" value="1"/>
</dbReference>
<keyword evidence="2 5" id="KW-0812">Transmembrane</keyword>
<comment type="subcellular location">
    <subcellularLocation>
        <location evidence="1">Membrane</location>
        <topology evidence="1">Multi-pass membrane protein</topology>
    </subcellularLocation>
</comment>
<feature type="transmembrane region" description="Helical" evidence="5">
    <location>
        <begin position="142"/>
        <end position="161"/>
    </location>
</feature>
<feature type="domain" description="EamA" evidence="6">
    <location>
        <begin position="173"/>
        <end position="312"/>
    </location>
</feature>
<evidence type="ECO:0000313" key="7">
    <source>
        <dbReference type="EMBL" id="KAK4522967.1"/>
    </source>
</evidence>
<name>A0AAV9I514_9RHOD</name>
<dbReference type="Proteomes" id="UP001300502">
    <property type="component" value="Unassembled WGS sequence"/>
</dbReference>
<comment type="caution">
    <text evidence="7">The sequence shown here is derived from an EMBL/GenBank/DDBJ whole genome shotgun (WGS) entry which is preliminary data.</text>
</comment>
<feature type="transmembrane region" description="Helical" evidence="5">
    <location>
        <begin position="7"/>
        <end position="31"/>
    </location>
</feature>
<dbReference type="PANTHER" id="PTHR23051:SF0">
    <property type="entry name" value="SOLUTE CARRIER FAMILY 35 MEMBER F5"/>
    <property type="match status" value="1"/>
</dbReference>
<evidence type="ECO:0000256" key="1">
    <source>
        <dbReference type="ARBA" id="ARBA00004141"/>
    </source>
</evidence>
<keyword evidence="3 5" id="KW-1133">Transmembrane helix</keyword>
<feature type="domain" description="EamA" evidence="6">
    <location>
        <begin position="8"/>
        <end position="159"/>
    </location>
</feature>
<feature type="transmembrane region" description="Helical" evidence="5">
    <location>
        <begin position="233"/>
        <end position="250"/>
    </location>
</feature>
<evidence type="ECO:0000256" key="4">
    <source>
        <dbReference type="ARBA" id="ARBA00023136"/>
    </source>
</evidence>
<feature type="transmembrane region" description="Helical" evidence="5">
    <location>
        <begin position="43"/>
        <end position="64"/>
    </location>
</feature>
<feature type="transmembrane region" description="Helical" evidence="5">
    <location>
        <begin position="297"/>
        <end position="314"/>
    </location>
</feature>
<dbReference type="EMBL" id="JANCYU010000010">
    <property type="protein sequence ID" value="KAK4522967.1"/>
    <property type="molecule type" value="Genomic_DNA"/>
</dbReference>
<feature type="transmembrane region" description="Helical" evidence="5">
    <location>
        <begin position="117"/>
        <end position="135"/>
    </location>
</feature>
<keyword evidence="4 5" id="KW-0472">Membrane</keyword>
<keyword evidence="8" id="KW-1185">Reference proteome</keyword>